<dbReference type="AlphaFoldDB" id="A0A917FC79"/>
<name>A0A917FC79_9PROT</name>
<sequence length="80" mass="9188">MFAVATGNQKTFEVGIYNKEVRACVKENNTHLDYGDEWADVHYQNVVAQNKAEALTMINDRYPPEQGFVIESCEIGTRRY</sequence>
<comment type="caution">
    <text evidence="1">The sequence shown here is derived from an EMBL/GenBank/DDBJ whole genome shotgun (WGS) entry which is preliminary data.</text>
</comment>
<gene>
    <name evidence="1" type="ORF">GCM10011332_17700</name>
</gene>
<reference evidence="1" key="1">
    <citation type="journal article" date="2014" name="Int. J. Syst. Evol. Microbiol.">
        <title>Complete genome sequence of Corynebacterium casei LMG S-19264T (=DSM 44701T), isolated from a smear-ripened cheese.</title>
        <authorList>
            <consortium name="US DOE Joint Genome Institute (JGI-PGF)"/>
            <person name="Walter F."/>
            <person name="Albersmeier A."/>
            <person name="Kalinowski J."/>
            <person name="Ruckert C."/>
        </authorList>
    </citation>
    <scope>NUCLEOTIDE SEQUENCE</scope>
    <source>
        <strain evidence="1">CGMCC 1.15254</strain>
    </source>
</reference>
<organism evidence="1 2">
    <name type="scientific">Terasakiella brassicae</name>
    <dbReference type="NCBI Taxonomy" id="1634917"/>
    <lineage>
        <taxon>Bacteria</taxon>
        <taxon>Pseudomonadati</taxon>
        <taxon>Pseudomonadota</taxon>
        <taxon>Alphaproteobacteria</taxon>
        <taxon>Rhodospirillales</taxon>
        <taxon>Terasakiellaceae</taxon>
        <taxon>Terasakiella</taxon>
    </lineage>
</organism>
<dbReference type="Proteomes" id="UP000632498">
    <property type="component" value="Unassembled WGS sequence"/>
</dbReference>
<evidence type="ECO:0000313" key="2">
    <source>
        <dbReference type="Proteomes" id="UP000632498"/>
    </source>
</evidence>
<accession>A0A917FC79</accession>
<dbReference type="EMBL" id="BMHV01000011">
    <property type="protein sequence ID" value="GGF64122.1"/>
    <property type="molecule type" value="Genomic_DNA"/>
</dbReference>
<evidence type="ECO:0000313" key="1">
    <source>
        <dbReference type="EMBL" id="GGF64122.1"/>
    </source>
</evidence>
<proteinExistence type="predicted"/>
<protein>
    <submittedName>
        <fullName evidence="1">Uncharacterized protein</fullName>
    </submittedName>
</protein>
<keyword evidence="2" id="KW-1185">Reference proteome</keyword>
<dbReference type="RefSeq" id="WP_188663979.1">
    <property type="nucleotide sequence ID" value="NZ_BMHV01000011.1"/>
</dbReference>
<reference evidence="1" key="2">
    <citation type="submission" date="2020-09" db="EMBL/GenBank/DDBJ databases">
        <authorList>
            <person name="Sun Q."/>
            <person name="Zhou Y."/>
        </authorList>
    </citation>
    <scope>NUCLEOTIDE SEQUENCE</scope>
    <source>
        <strain evidence="1">CGMCC 1.15254</strain>
    </source>
</reference>